<dbReference type="Pfam" id="PF13759">
    <property type="entry name" value="2OG-FeII_Oxy_5"/>
    <property type="match status" value="1"/>
</dbReference>
<dbReference type="NCBIfam" id="TIGR02466">
    <property type="entry name" value="TIGR02466 family protein"/>
    <property type="match status" value="1"/>
</dbReference>
<evidence type="ECO:0000313" key="2">
    <source>
        <dbReference type="Proteomes" id="UP000263642"/>
    </source>
</evidence>
<sequence length="206" mass="23481">MNAEVKPIFNVPIISINLDGMSDQLGLENIIRDEIENNPNAHSPEHIYQSYPYLHEKESVALLVNSIRENVRTVSEQVYQYKPDYEIDITAMWANVQKPGKSFKRHVHRNNIFAGVFYANGGKDLPPIQFFNSLQPQFAPATVKSNSFNSGIWTEDCQKDTLLIFPAWLNHQVGNNKSDRDRLSISFNVMLRGRYGGITNLQSVVL</sequence>
<accession>A0A3D3R8H5</accession>
<dbReference type="Proteomes" id="UP000263642">
    <property type="component" value="Unassembled WGS sequence"/>
</dbReference>
<reference evidence="1 2" key="1">
    <citation type="journal article" date="2018" name="Nat. Biotechnol.">
        <title>A standardized bacterial taxonomy based on genome phylogeny substantially revises the tree of life.</title>
        <authorList>
            <person name="Parks D.H."/>
            <person name="Chuvochina M."/>
            <person name="Waite D.W."/>
            <person name="Rinke C."/>
            <person name="Skarshewski A."/>
            <person name="Chaumeil P.A."/>
            <person name="Hugenholtz P."/>
        </authorList>
    </citation>
    <scope>NUCLEOTIDE SEQUENCE [LARGE SCALE GENOMIC DNA]</scope>
    <source>
        <strain evidence="1">UBA9375</strain>
    </source>
</reference>
<gene>
    <name evidence="1" type="ORF">DIT97_13040</name>
</gene>
<proteinExistence type="predicted"/>
<protein>
    <submittedName>
        <fullName evidence="1">Uncharacterized protein</fullName>
    </submittedName>
</protein>
<dbReference type="InterPro" id="IPR012668">
    <property type="entry name" value="CHP02466"/>
</dbReference>
<name>A0A3D3R8H5_9PLAN</name>
<dbReference type="Gene3D" id="2.60.120.620">
    <property type="entry name" value="q2cbj1_9rhob like domain"/>
    <property type="match status" value="1"/>
</dbReference>
<organism evidence="1 2">
    <name type="scientific">Gimesia maris</name>
    <dbReference type="NCBI Taxonomy" id="122"/>
    <lineage>
        <taxon>Bacteria</taxon>
        <taxon>Pseudomonadati</taxon>
        <taxon>Planctomycetota</taxon>
        <taxon>Planctomycetia</taxon>
        <taxon>Planctomycetales</taxon>
        <taxon>Planctomycetaceae</taxon>
        <taxon>Gimesia</taxon>
    </lineage>
</organism>
<comment type="caution">
    <text evidence="1">The sequence shown here is derived from an EMBL/GenBank/DDBJ whole genome shotgun (WGS) entry which is preliminary data.</text>
</comment>
<dbReference type="AlphaFoldDB" id="A0A3D3R8H5"/>
<evidence type="ECO:0000313" key="1">
    <source>
        <dbReference type="EMBL" id="HCO23920.1"/>
    </source>
</evidence>
<dbReference type="EMBL" id="DQAY01000074">
    <property type="protein sequence ID" value="HCO23920.1"/>
    <property type="molecule type" value="Genomic_DNA"/>
</dbReference>